<comment type="subcellular location">
    <subcellularLocation>
        <location evidence="1">Endomembrane system</location>
        <topology evidence="1">Multi-pass membrane protein</topology>
    </subcellularLocation>
</comment>
<evidence type="ECO:0000256" key="2">
    <source>
        <dbReference type="ARBA" id="ARBA00022692"/>
    </source>
</evidence>
<protein>
    <submittedName>
        <fullName evidence="6">VIT family protein</fullName>
    </submittedName>
</protein>
<dbReference type="CDD" id="cd02432">
    <property type="entry name" value="Nodulin-21_like_1"/>
    <property type="match status" value="1"/>
</dbReference>
<feature type="transmembrane region" description="Helical" evidence="5">
    <location>
        <begin position="139"/>
        <end position="161"/>
    </location>
</feature>
<gene>
    <name evidence="6" type="ORF">OO014_02010</name>
</gene>
<name>A0ABT5GDN9_9MICO</name>
<feature type="transmembrane region" description="Helical" evidence="5">
    <location>
        <begin position="198"/>
        <end position="218"/>
    </location>
</feature>
<evidence type="ECO:0000313" key="6">
    <source>
        <dbReference type="EMBL" id="MDC5696015.1"/>
    </source>
</evidence>
<keyword evidence="7" id="KW-1185">Reference proteome</keyword>
<keyword evidence="2 5" id="KW-0812">Transmembrane</keyword>
<organism evidence="6 7">
    <name type="scientific">Intrasporangium calvum</name>
    <dbReference type="NCBI Taxonomy" id="53358"/>
    <lineage>
        <taxon>Bacteria</taxon>
        <taxon>Bacillati</taxon>
        <taxon>Actinomycetota</taxon>
        <taxon>Actinomycetes</taxon>
        <taxon>Micrococcales</taxon>
        <taxon>Intrasporangiaceae</taxon>
        <taxon>Intrasporangium</taxon>
    </lineage>
</organism>
<feature type="transmembrane region" description="Helical" evidence="5">
    <location>
        <begin position="7"/>
        <end position="31"/>
    </location>
</feature>
<comment type="caution">
    <text evidence="6">The sequence shown here is derived from an EMBL/GenBank/DDBJ whole genome shotgun (WGS) entry which is preliminary data.</text>
</comment>
<evidence type="ECO:0000256" key="3">
    <source>
        <dbReference type="ARBA" id="ARBA00022989"/>
    </source>
</evidence>
<feature type="transmembrane region" description="Helical" evidence="5">
    <location>
        <begin position="37"/>
        <end position="60"/>
    </location>
</feature>
<dbReference type="InterPro" id="IPR008217">
    <property type="entry name" value="Ccc1_fam"/>
</dbReference>
<dbReference type="RefSeq" id="WP_272460618.1">
    <property type="nucleotide sequence ID" value="NZ_JAPFQL010000004.1"/>
</dbReference>
<keyword evidence="4 5" id="KW-0472">Membrane</keyword>
<dbReference type="PANTHER" id="PTHR31851">
    <property type="entry name" value="FE(2+)/MN(2+) TRANSPORTER PCL1"/>
    <property type="match status" value="1"/>
</dbReference>
<keyword evidence="3 5" id="KW-1133">Transmembrane helix</keyword>
<dbReference type="Pfam" id="PF01988">
    <property type="entry name" value="VIT1"/>
    <property type="match status" value="1"/>
</dbReference>
<reference evidence="6 7" key="1">
    <citation type="submission" date="2022-11" db="EMBL/GenBank/DDBJ databases">
        <title>Anaerobic phenanthrene biodegradation by a DNRA strain PheN6.</title>
        <authorList>
            <person name="Zhang Z."/>
        </authorList>
    </citation>
    <scope>NUCLEOTIDE SEQUENCE [LARGE SCALE GENOMIC DNA]</scope>
    <source>
        <strain evidence="6 7">PheN6</strain>
    </source>
</reference>
<sequence>MGTRLNWLRAAVLGANDGIVSTAGVVVGVAGATSDKAAIMIAGLAALVAGAISMAAGEYVSVSTQRDSERALLHLERHELRTDPDGELEELTQLYEAKGISRPLAEEVARELTAHDALAAHAEVELGIDPDELTNPWHAAWASMAAFTVGALLPMVTITFSPASLRTWVTVVSVALALALTGWLGARLGHSPRLRPMARTVSGGLVAMGVTYLIGALVGTTLT</sequence>
<feature type="transmembrane region" description="Helical" evidence="5">
    <location>
        <begin position="167"/>
        <end position="186"/>
    </location>
</feature>
<evidence type="ECO:0000313" key="7">
    <source>
        <dbReference type="Proteomes" id="UP001150259"/>
    </source>
</evidence>
<accession>A0ABT5GDN9</accession>
<evidence type="ECO:0000256" key="5">
    <source>
        <dbReference type="SAM" id="Phobius"/>
    </source>
</evidence>
<dbReference type="Proteomes" id="UP001150259">
    <property type="component" value="Unassembled WGS sequence"/>
</dbReference>
<evidence type="ECO:0000256" key="1">
    <source>
        <dbReference type="ARBA" id="ARBA00004127"/>
    </source>
</evidence>
<evidence type="ECO:0000256" key="4">
    <source>
        <dbReference type="ARBA" id="ARBA00023136"/>
    </source>
</evidence>
<dbReference type="EMBL" id="JAPFQL010000004">
    <property type="protein sequence ID" value="MDC5696015.1"/>
    <property type="molecule type" value="Genomic_DNA"/>
</dbReference>
<proteinExistence type="predicted"/>